<dbReference type="PANTHER" id="PTHR37292">
    <property type="entry name" value="VNG6097C"/>
    <property type="match status" value="1"/>
</dbReference>
<dbReference type="Proteomes" id="UP000318103">
    <property type="component" value="Unassembled WGS sequence"/>
</dbReference>
<dbReference type="OrthoDB" id="9787127at2"/>
<evidence type="ECO:0000313" key="2">
    <source>
        <dbReference type="EMBL" id="TQK98773.1"/>
    </source>
</evidence>
<protein>
    <recommendedName>
        <fullName evidence="1">GmrSD restriction endonucleases N-terminal domain-containing protein</fullName>
    </recommendedName>
</protein>
<accession>A0A542UI87</accession>
<proteinExistence type="predicted"/>
<dbReference type="AlphaFoldDB" id="A0A542UI87"/>
<comment type="caution">
    <text evidence="2">The sequence shown here is derived from an EMBL/GenBank/DDBJ whole genome shotgun (WGS) entry which is preliminary data.</text>
</comment>
<sequence length="576" mass="65026">MVWQEEHPSKQMSTPDTPSIKELMDDMTRGRLAIPDFQRSYVWDPADTQKLLVSIIARYPAGTLLFWEQKRPQIKRRPFEGFDVQLRDSATLVLDGQQRLTSIFQALTGMGQQKFFVDLELLASLDTNASGLLDASRLDDVIVYREVNARSLRKRPPANAIEEIRQSLFPLSLIGSELIEEWLDNMEEAIEGEDWKARRAEVRQLARRYLRPIGNYRFPVVELPEATPLDAVCRIFETINRTGVKLSVFELLAARFWPAGVDLRRNWEEAQRKHPILASFEVDAYYLLQAVSLRATAGKSQGTKASAQRSDVLELTPTEFEKYWDQVAQGAARALTFLRDECGVLAPKWLPYSMILVPLAAVWHEVESKRSTESGAALRKIRRFFWCSVFSRNYDQGGNSQAGKDFADLTSWLNGGETMPEAVDGFTFAGEVLDTARTNLQALYKGVMALTLSGGARDFHSGSNLTPGKLLEDRVDAHHIFPKKYLEDRADPGNPELILNRALIDKRTNQSIGKRAPSEYLATMEDGLGEEEVLGILQSHLLPADRHSALWHDNYAAFLLSRKNLVVKAIEAVTSE</sequence>
<evidence type="ECO:0000313" key="3">
    <source>
        <dbReference type="Proteomes" id="UP000318103"/>
    </source>
</evidence>
<organism evidence="2 3">
    <name type="scientific">Streptomyces puniciscabiei</name>
    <dbReference type="NCBI Taxonomy" id="164348"/>
    <lineage>
        <taxon>Bacteria</taxon>
        <taxon>Bacillati</taxon>
        <taxon>Actinomycetota</taxon>
        <taxon>Actinomycetes</taxon>
        <taxon>Kitasatosporales</taxon>
        <taxon>Streptomycetaceae</taxon>
        <taxon>Streptomyces</taxon>
    </lineage>
</organism>
<name>A0A542UI87_9ACTN</name>
<keyword evidence="3" id="KW-1185">Reference proteome</keyword>
<dbReference type="EMBL" id="VFNX01000001">
    <property type="protein sequence ID" value="TQK98773.1"/>
    <property type="molecule type" value="Genomic_DNA"/>
</dbReference>
<dbReference type="InterPro" id="IPR004919">
    <property type="entry name" value="GmrSD_N"/>
</dbReference>
<reference evidence="2 3" key="1">
    <citation type="submission" date="2019-06" db="EMBL/GenBank/DDBJ databases">
        <title>Sequencing the genomes of 1000 actinobacteria strains.</title>
        <authorList>
            <person name="Klenk H.-P."/>
        </authorList>
    </citation>
    <scope>NUCLEOTIDE SEQUENCE [LARGE SCALE GENOMIC DNA]</scope>
    <source>
        <strain evidence="2 3">DSM 41929</strain>
    </source>
</reference>
<feature type="domain" description="GmrSD restriction endonucleases N-terminal" evidence="1">
    <location>
        <begin position="20"/>
        <end position="256"/>
    </location>
</feature>
<evidence type="ECO:0000259" key="1">
    <source>
        <dbReference type="Pfam" id="PF03235"/>
    </source>
</evidence>
<gene>
    <name evidence="2" type="ORF">FB563_3817</name>
</gene>
<dbReference type="PANTHER" id="PTHR37292:SF2">
    <property type="entry name" value="DUF262 DOMAIN-CONTAINING PROTEIN"/>
    <property type="match status" value="1"/>
</dbReference>
<dbReference type="Pfam" id="PF03235">
    <property type="entry name" value="GmrSD_N"/>
    <property type="match status" value="1"/>
</dbReference>